<sequence length="241" mass="27337">MKPLNHNSDMIEVPIIKEQEALEPISYPENSTLHNNSQNDLGLRSQKNYPPLETSSIENDLISDSDIKHILTCDKKKESSTSSHPISNNNPVLSEQNAKIKVPEIDIQPLIQELLIEPSEEDCVKVINVEDKRFRQATLVEESAAVDQLPAIELAYLYKKTKFAKIKTIRTKSDEIISWYCYRSDATAPAKSKVRIPIAPTNSSVPVNSPVIPYDAHAPYINMTLKEYLYLFLYNSNKHND</sequence>
<protein>
    <submittedName>
        <fullName evidence="2">Uncharacterized protein</fullName>
    </submittedName>
</protein>
<feature type="region of interest" description="Disordered" evidence="1">
    <location>
        <begin position="28"/>
        <end position="57"/>
    </location>
</feature>
<dbReference type="OrthoDB" id="2416891at2759"/>
<dbReference type="Proteomes" id="UP000684084">
    <property type="component" value="Unassembled WGS sequence"/>
</dbReference>
<evidence type="ECO:0000313" key="2">
    <source>
        <dbReference type="EMBL" id="CAB5361343.1"/>
    </source>
</evidence>
<gene>
    <name evidence="2" type="ORF">CHRIB12_LOCUS8640</name>
</gene>
<accession>A0A916E7X8</accession>
<evidence type="ECO:0000256" key="1">
    <source>
        <dbReference type="SAM" id="MobiDB-lite"/>
    </source>
</evidence>
<name>A0A916E7X8_9GLOM</name>
<comment type="caution">
    <text evidence="2">The sequence shown here is derived from an EMBL/GenBank/DDBJ whole genome shotgun (WGS) entry which is preliminary data.</text>
</comment>
<dbReference type="AlphaFoldDB" id="A0A916E7X8"/>
<proteinExistence type="predicted"/>
<dbReference type="VEuPathDB" id="FungiDB:RhiirFUN_018992"/>
<organism evidence="2 3">
    <name type="scientific">Rhizophagus irregularis</name>
    <dbReference type="NCBI Taxonomy" id="588596"/>
    <lineage>
        <taxon>Eukaryota</taxon>
        <taxon>Fungi</taxon>
        <taxon>Fungi incertae sedis</taxon>
        <taxon>Mucoromycota</taxon>
        <taxon>Glomeromycotina</taxon>
        <taxon>Glomeromycetes</taxon>
        <taxon>Glomerales</taxon>
        <taxon>Glomeraceae</taxon>
        <taxon>Rhizophagus</taxon>
    </lineage>
</organism>
<dbReference type="EMBL" id="CAGKOT010000016">
    <property type="protein sequence ID" value="CAB5361343.1"/>
    <property type="molecule type" value="Genomic_DNA"/>
</dbReference>
<reference evidence="2" key="1">
    <citation type="submission" date="2020-05" db="EMBL/GenBank/DDBJ databases">
        <authorList>
            <person name="Rincon C."/>
            <person name="Sanders R I."/>
            <person name="Robbins C."/>
            <person name="Chaturvedi A."/>
        </authorList>
    </citation>
    <scope>NUCLEOTIDE SEQUENCE</scope>
    <source>
        <strain evidence="2">CHB12</strain>
    </source>
</reference>
<evidence type="ECO:0000313" key="3">
    <source>
        <dbReference type="Proteomes" id="UP000684084"/>
    </source>
</evidence>